<dbReference type="OrthoDB" id="6104590at2"/>
<organism evidence="1 2">
    <name type="scientific">Stigmatella aurantiaca</name>
    <dbReference type="NCBI Taxonomy" id="41"/>
    <lineage>
        <taxon>Bacteria</taxon>
        <taxon>Pseudomonadati</taxon>
        <taxon>Myxococcota</taxon>
        <taxon>Myxococcia</taxon>
        <taxon>Myxococcales</taxon>
        <taxon>Cystobacterineae</taxon>
        <taxon>Archangiaceae</taxon>
        <taxon>Stigmatella</taxon>
    </lineage>
</organism>
<evidence type="ECO:0000313" key="1">
    <source>
        <dbReference type="EMBL" id="SEK89659.1"/>
    </source>
</evidence>
<evidence type="ECO:0008006" key="3">
    <source>
        <dbReference type="Google" id="ProtNLM"/>
    </source>
</evidence>
<keyword evidence="2" id="KW-1185">Reference proteome</keyword>
<sequence>MKKMLATVIVASTLGCATTRGSATVEPGKVYKGANGESVAVVPLKGSTEGVQYLLYVQGTKSEFDGKALPHELKTWNNNLNETYSTQYEGRNWSTLVTGEHRGRKSNELYVPKRNNGIDVAYNEQASQELKGKDIYALYRKQQKDGTLTKLSAFDRPANVAAQDKEFNEALTGLNQKCGTSVKASIDWNGITDELLKKYSVASFCSSPLSALQSLCDGSPVSQKVIGAKVKQVSCQFGPEMKLEVQDGAVKWTTATEASNQEEFAKDYFENNL</sequence>
<dbReference type="EMBL" id="FOAP01000003">
    <property type="protein sequence ID" value="SEK89659.1"/>
    <property type="molecule type" value="Genomic_DNA"/>
</dbReference>
<evidence type="ECO:0000313" key="2">
    <source>
        <dbReference type="Proteomes" id="UP000182719"/>
    </source>
</evidence>
<dbReference type="AlphaFoldDB" id="A0A1H7KS80"/>
<reference evidence="2" key="1">
    <citation type="submission" date="2016-10" db="EMBL/GenBank/DDBJ databases">
        <authorList>
            <person name="Varghese N."/>
            <person name="Submissions S."/>
        </authorList>
    </citation>
    <scope>NUCLEOTIDE SEQUENCE [LARGE SCALE GENOMIC DNA]</scope>
    <source>
        <strain evidence="2">DSM 17044</strain>
    </source>
</reference>
<protein>
    <recommendedName>
        <fullName evidence="3">Lipoprotein</fullName>
    </recommendedName>
</protein>
<accession>A0A1H7KS80</accession>
<dbReference type="RefSeq" id="WP_075005649.1">
    <property type="nucleotide sequence ID" value="NZ_FOAP01000003.1"/>
</dbReference>
<name>A0A1H7KS80_STIAU</name>
<dbReference type="Proteomes" id="UP000182719">
    <property type="component" value="Unassembled WGS sequence"/>
</dbReference>
<gene>
    <name evidence="1" type="ORF">SAMN05444354_10310</name>
</gene>
<dbReference type="PROSITE" id="PS51257">
    <property type="entry name" value="PROKAR_LIPOPROTEIN"/>
    <property type="match status" value="1"/>
</dbReference>
<proteinExistence type="predicted"/>